<dbReference type="EMBL" id="PVMZ01000021">
    <property type="protein sequence ID" value="PRX16006.1"/>
    <property type="molecule type" value="Genomic_DNA"/>
</dbReference>
<accession>A0A2T0JZS0</accession>
<keyword evidence="1" id="KW-1133">Transmembrane helix</keyword>
<reference evidence="2 3" key="1">
    <citation type="submission" date="2018-03" db="EMBL/GenBank/DDBJ databases">
        <title>Genomic Encyclopedia of Archaeal and Bacterial Type Strains, Phase II (KMG-II): from individual species to whole genera.</title>
        <authorList>
            <person name="Goeker M."/>
        </authorList>
    </citation>
    <scope>NUCLEOTIDE SEQUENCE [LARGE SCALE GENOMIC DNA]</scope>
    <source>
        <strain evidence="2 3">DSM 43146</strain>
    </source>
</reference>
<gene>
    <name evidence="2" type="ORF">CLV67_12153</name>
</gene>
<protein>
    <submittedName>
        <fullName evidence="2">Uncharacterized protein</fullName>
    </submittedName>
</protein>
<dbReference type="AlphaFoldDB" id="A0A2T0JZS0"/>
<dbReference type="Proteomes" id="UP000239415">
    <property type="component" value="Unassembled WGS sequence"/>
</dbReference>
<evidence type="ECO:0000313" key="3">
    <source>
        <dbReference type="Proteomes" id="UP000239415"/>
    </source>
</evidence>
<keyword evidence="1" id="KW-0812">Transmembrane</keyword>
<dbReference type="RefSeq" id="WP_106327626.1">
    <property type="nucleotide sequence ID" value="NZ_BOMO01000087.1"/>
</dbReference>
<proteinExistence type="predicted"/>
<evidence type="ECO:0000313" key="2">
    <source>
        <dbReference type="EMBL" id="PRX16006.1"/>
    </source>
</evidence>
<sequence length="192" mass="20035">MGRVTRRHLTDLPGTLGLPVALAVALILALLAFGLPALDRAVPAERTVESGRPYLVGAGVTVVPPAGATLDVTGTRPGTDRGTALFRIEQVRYAIEVEPFDGDLTAAAVRLRQRITGTSGHQITGTQLAVSTAGGLAGIQGGYTAGDRDGRYAVFVANGLTIEVMISGDDTDLGRALPVIDASTRTLRYENR</sequence>
<keyword evidence="3" id="KW-1185">Reference proteome</keyword>
<dbReference type="OrthoDB" id="3294552at2"/>
<keyword evidence="1" id="KW-0472">Membrane</keyword>
<organism evidence="2 3">
    <name type="scientific">Actinoplanes italicus</name>
    <dbReference type="NCBI Taxonomy" id="113567"/>
    <lineage>
        <taxon>Bacteria</taxon>
        <taxon>Bacillati</taxon>
        <taxon>Actinomycetota</taxon>
        <taxon>Actinomycetes</taxon>
        <taxon>Micromonosporales</taxon>
        <taxon>Micromonosporaceae</taxon>
        <taxon>Actinoplanes</taxon>
    </lineage>
</organism>
<feature type="transmembrane region" description="Helical" evidence="1">
    <location>
        <begin position="20"/>
        <end position="38"/>
    </location>
</feature>
<name>A0A2T0JZS0_9ACTN</name>
<comment type="caution">
    <text evidence="2">The sequence shown here is derived from an EMBL/GenBank/DDBJ whole genome shotgun (WGS) entry which is preliminary data.</text>
</comment>
<evidence type="ECO:0000256" key="1">
    <source>
        <dbReference type="SAM" id="Phobius"/>
    </source>
</evidence>